<evidence type="ECO:0000313" key="1">
    <source>
        <dbReference type="EMBL" id="GAW07910.1"/>
    </source>
</evidence>
<dbReference type="AlphaFoldDB" id="A0A1Q3EL30"/>
<evidence type="ECO:0000313" key="2">
    <source>
        <dbReference type="Proteomes" id="UP000188533"/>
    </source>
</evidence>
<protein>
    <submittedName>
        <fullName evidence="1">Uncharacterized protein</fullName>
    </submittedName>
</protein>
<reference evidence="1 2" key="2">
    <citation type="submission" date="2017-02" db="EMBL/GenBank/DDBJ databases">
        <title>A genome survey and senescence transcriptome analysis in Lentinula edodes.</title>
        <authorList>
            <person name="Sakamoto Y."/>
            <person name="Nakade K."/>
            <person name="Sato S."/>
            <person name="Yoshida Y."/>
            <person name="Miyazaki K."/>
            <person name="Natsume S."/>
            <person name="Konno N."/>
        </authorList>
    </citation>
    <scope>NUCLEOTIDE SEQUENCE [LARGE SCALE GENOMIC DNA]</scope>
    <source>
        <strain evidence="1 2">NBRC 111202</strain>
    </source>
</reference>
<name>A0A1Q3EL30_LENED</name>
<reference evidence="1 2" key="1">
    <citation type="submission" date="2016-08" db="EMBL/GenBank/DDBJ databases">
        <authorList>
            <consortium name="Lentinula edodes genome sequencing consortium"/>
            <person name="Sakamoto Y."/>
            <person name="Nakade K."/>
            <person name="Sato S."/>
            <person name="Yoshida Y."/>
            <person name="Miyazaki K."/>
            <person name="Natsume S."/>
            <person name="Konno N."/>
        </authorList>
    </citation>
    <scope>NUCLEOTIDE SEQUENCE [LARGE SCALE GENOMIC DNA]</scope>
    <source>
        <strain evidence="1 2">NBRC 111202</strain>
    </source>
</reference>
<sequence>MHYQNLHSNAKILTSTENTFTIWSFLSAILGTYVQRPVVSGLDTPCTTDLHSNSFDIYPYLYLPNVTL</sequence>
<keyword evidence="2" id="KW-1185">Reference proteome</keyword>
<gene>
    <name evidence="1" type="ORF">LENED_009935</name>
</gene>
<organism evidence="1 2">
    <name type="scientific">Lentinula edodes</name>
    <name type="common">Shiitake mushroom</name>
    <name type="synonym">Lentinus edodes</name>
    <dbReference type="NCBI Taxonomy" id="5353"/>
    <lineage>
        <taxon>Eukaryota</taxon>
        <taxon>Fungi</taxon>
        <taxon>Dikarya</taxon>
        <taxon>Basidiomycota</taxon>
        <taxon>Agaricomycotina</taxon>
        <taxon>Agaricomycetes</taxon>
        <taxon>Agaricomycetidae</taxon>
        <taxon>Agaricales</taxon>
        <taxon>Marasmiineae</taxon>
        <taxon>Omphalotaceae</taxon>
        <taxon>Lentinula</taxon>
    </lineage>
</organism>
<accession>A0A1Q3EL30</accession>
<comment type="caution">
    <text evidence="1">The sequence shown here is derived from an EMBL/GenBank/DDBJ whole genome shotgun (WGS) entry which is preliminary data.</text>
</comment>
<dbReference type="Proteomes" id="UP000188533">
    <property type="component" value="Unassembled WGS sequence"/>
</dbReference>
<dbReference type="EMBL" id="BDGU01000530">
    <property type="protein sequence ID" value="GAW07910.1"/>
    <property type="molecule type" value="Genomic_DNA"/>
</dbReference>
<proteinExistence type="predicted"/>